<dbReference type="AlphaFoldDB" id="A0A7W9M549"/>
<dbReference type="EMBL" id="JACHMO010000001">
    <property type="protein sequence ID" value="MBB5807629.1"/>
    <property type="molecule type" value="Genomic_DNA"/>
</dbReference>
<dbReference type="RefSeq" id="WP_184927656.1">
    <property type="nucleotide sequence ID" value="NZ_JACHMO010000001.1"/>
</dbReference>
<keyword evidence="2" id="KW-1185">Reference proteome</keyword>
<evidence type="ECO:0000313" key="2">
    <source>
        <dbReference type="Proteomes" id="UP000552097"/>
    </source>
</evidence>
<sequence length="262" mass="28998">MTDTDDFMVERATLMAEGDLLRVRARESFRADRVDEAFADYDRIDEIAQRYRELLPEVTVARCPHSGALVRWPIETAGLDGWFWEYLAATRRPPADLPPTWLAMSGAMRLRKPVEHPPYAVVPGPDVPFVVPRILRGPGVRAVLSEVSVGVHTGWVISYFGPPPVGVRLVNLWGTNTYRVGRDGVGEGWDWDIPGVSQYDFELTEWLRSGALLWIAPGDASATLREGPGGCPYTKLRGRQKITVISNGVVQRVAEFVGNGAG</sequence>
<dbReference type="Proteomes" id="UP000552097">
    <property type="component" value="Unassembled WGS sequence"/>
</dbReference>
<name>A0A7W9M549_9PSEU</name>
<proteinExistence type="predicted"/>
<organism evidence="1 2">
    <name type="scientific">Saccharothrix ecbatanensis</name>
    <dbReference type="NCBI Taxonomy" id="1105145"/>
    <lineage>
        <taxon>Bacteria</taxon>
        <taxon>Bacillati</taxon>
        <taxon>Actinomycetota</taxon>
        <taxon>Actinomycetes</taxon>
        <taxon>Pseudonocardiales</taxon>
        <taxon>Pseudonocardiaceae</taxon>
        <taxon>Saccharothrix</taxon>
    </lineage>
</organism>
<protein>
    <submittedName>
        <fullName evidence="1">Uncharacterized protein</fullName>
    </submittedName>
</protein>
<reference evidence="1 2" key="1">
    <citation type="submission" date="2020-08" db="EMBL/GenBank/DDBJ databases">
        <title>Sequencing the genomes of 1000 actinobacteria strains.</title>
        <authorList>
            <person name="Klenk H.-P."/>
        </authorList>
    </citation>
    <scope>NUCLEOTIDE SEQUENCE [LARGE SCALE GENOMIC DNA]</scope>
    <source>
        <strain evidence="1 2">DSM 45486</strain>
    </source>
</reference>
<accession>A0A7W9M549</accession>
<comment type="caution">
    <text evidence="1">The sequence shown here is derived from an EMBL/GenBank/DDBJ whole genome shotgun (WGS) entry which is preliminary data.</text>
</comment>
<evidence type="ECO:0000313" key="1">
    <source>
        <dbReference type="EMBL" id="MBB5807629.1"/>
    </source>
</evidence>
<gene>
    <name evidence="1" type="ORF">F4560_007397</name>
</gene>